<proteinExistence type="predicted"/>
<dbReference type="EMBL" id="BMRP01000010">
    <property type="protein sequence ID" value="GGU65427.1"/>
    <property type="molecule type" value="Genomic_DNA"/>
</dbReference>
<feature type="transmembrane region" description="Helical" evidence="1">
    <location>
        <begin position="62"/>
        <end position="78"/>
    </location>
</feature>
<evidence type="ECO:0000313" key="3">
    <source>
        <dbReference type="Proteomes" id="UP000654471"/>
    </source>
</evidence>
<protein>
    <submittedName>
        <fullName evidence="2">Uncharacterized protein</fullName>
    </submittedName>
</protein>
<gene>
    <name evidence="2" type="ORF">GCM10010211_33200</name>
</gene>
<name>A0ABQ2V308_9ACTN</name>
<keyword evidence="3" id="KW-1185">Reference proteome</keyword>
<dbReference type="Proteomes" id="UP000654471">
    <property type="component" value="Unassembled WGS sequence"/>
</dbReference>
<comment type="caution">
    <text evidence="2">The sequence shown here is derived from an EMBL/GenBank/DDBJ whole genome shotgun (WGS) entry which is preliminary data.</text>
</comment>
<sequence length="79" mass="8671">MSLRGTDAYQDQGWEQDQDFPALVQRAVRAARRHGFAYSCRPEQGRLLRGVAVRPPVLLTDPAVYALLTAGGAAFLLLT</sequence>
<keyword evidence="1" id="KW-0812">Transmembrane</keyword>
<accession>A0ABQ2V308</accession>
<organism evidence="2 3">
    <name type="scientific">Streptomyces albospinus</name>
    <dbReference type="NCBI Taxonomy" id="285515"/>
    <lineage>
        <taxon>Bacteria</taxon>
        <taxon>Bacillati</taxon>
        <taxon>Actinomycetota</taxon>
        <taxon>Actinomycetes</taxon>
        <taxon>Kitasatosporales</taxon>
        <taxon>Streptomycetaceae</taxon>
        <taxon>Streptomyces</taxon>
    </lineage>
</organism>
<reference evidence="3" key="1">
    <citation type="journal article" date="2019" name="Int. J. Syst. Evol. Microbiol.">
        <title>The Global Catalogue of Microorganisms (GCM) 10K type strain sequencing project: providing services to taxonomists for standard genome sequencing and annotation.</title>
        <authorList>
            <consortium name="The Broad Institute Genomics Platform"/>
            <consortium name="The Broad Institute Genome Sequencing Center for Infectious Disease"/>
            <person name="Wu L."/>
            <person name="Ma J."/>
        </authorList>
    </citation>
    <scope>NUCLEOTIDE SEQUENCE [LARGE SCALE GENOMIC DNA]</scope>
    <source>
        <strain evidence="3">JCM 3399</strain>
    </source>
</reference>
<evidence type="ECO:0000256" key="1">
    <source>
        <dbReference type="SAM" id="Phobius"/>
    </source>
</evidence>
<keyword evidence="1" id="KW-0472">Membrane</keyword>
<dbReference type="RefSeq" id="WP_229852303.1">
    <property type="nucleotide sequence ID" value="NZ_BMRP01000010.1"/>
</dbReference>
<keyword evidence="1" id="KW-1133">Transmembrane helix</keyword>
<evidence type="ECO:0000313" key="2">
    <source>
        <dbReference type="EMBL" id="GGU65427.1"/>
    </source>
</evidence>